<dbReference type="Pfam" id="PF05368">
    <property type="entry name" value="NmrA"/>
    <property type="match status" value="1"/>
</dbReference>
<gene>
    <name evidence="3" type="ORF">DHEL01_v211463</name>
</gene>
<dbReference type="EMBL" id="MAVT02001778">
    <property type="protein sequence ID" value="POS70142.1"/>
    <property type="molecule type" value="Genomic_DNA"/>
</dbReference>
<dbReference type="AlphaFoldDB" id="A0A2P5HIS0"/>
<dbReference type="GO" id="GO:0004029">
    <property type="term" value="F:aldehyde dehydrogenase (NAD+) activity"/>
    <property type="evidence" value="ECO:0007669"/>
    <property type="project" value="TreeGrafter"/>
</dbReference>
<evidence type="ECO:0000259" key="1">
    <source>
        <dbReference type="Pfam" id="PF01370"/>
    </source>
</evidence>
<dbReference type="InterPro" id="IPR001509">
    <property type="entry name" value="Epimerase_deHydtase"/>
</dbReference>
<keyword evidence="4" id="KW-1185">Reference proteome</keyword>
<sequence>MAPNILITGVTGYVGGTVFHTLVTVHPEYNITVLLRNPQPSFSEKYPNVKVLKGDFENFELLKDAASKADVVIHHGDSDNEAAVSALLAGLSSRAAASLPAFYIHLGGTGIIVQYENLGELHLKVWSDIGDIETLWSMPEAALHRNTELLIQDAWTGRRVKTAVVCPPMIHGRGKGPGRIDSMVFPALLSASVQTGSTFYLGSGTNIYSKVHVDDVAQVFLKLAEAAASGGEGADWGHGGYYFLTSEEINQKDIAIAAGKILKQKGLVPTEQPKQVILEELDKLLPQSRFRGVARLVFASNSRSTPDRTRKVLSYEPRGISFLDSLEDDLERAAQSASHSSGKQPVPSS</sequence>
<comment type="caution">
    <text evidence="3">The sequence shown here is derived from an EMBL/GenBank/DDBJ whole genome shotgun (WGS) entry which is preliminary data.</text>
</comment>
<dbReference type="GO" id="GO:0005737">
    <property type="term" value="C:cytoplasm"/>
    <property type="evidence" value="ECO:0007669"/>
    <property type="project" value="TreeGrafter"/>
</dbReference>
<dbReference type="Pfam" id="PF01370">
    <property type="entry name" value="Epimerase"/>
    <property type="match status" value="1"/>
</dbReference>
<dbReference type="InterPro" id="IPR008030">
    <property type="entry name" value="NmrA-like"/>
</dbReference>
<dbReference type="PANTHER" id="PTHR48079">
    <property type="entry name" value="PROTEIN YEEZ"/>
    <property type="match status" value="1"/>
</dbReference>
<dbReference type="InterPro" id="IPR051783">
    <property type="entry name" value="NAD(P)-dependent_oxidoreduct"/>
</dbReference>
<evidence type="ECO:0008006" key="5">
    <source>
        <dbReference type="Google" id="ProtNLM"/>
    </source>
</evidence>
<dbReference type="SUPFAM" id="SSF51735">
    <property type="entry name" value="NAD(P)-binding Rossmann-fold domains"/>
    <property type="match status" value="1"/>
</dbReference>
<reference evidence="3" key="1">
    <citation type="submission" date="2017-09" db="EMBL/GenBank/DDBJ databases">
        <title>Polyketide synthases of a Diaporthe helianthi virulent isolate.</title>
        <authorList>
            <person name="Baroncelli R."/>
        </authorList>
    </citation>
    <scope>NUCLEOTIDE SEQUENCE [LARGE SCALE GENOMIC DNA]</scope>
    <source>
        <strain evidence="3">7/96</strain>
    </source>
</reference>
<evidence type="ECO:0000313" key="4">
    <source>
        <dbReference type="Proteomes" id="UP000094444"/>
    </source>
</evidence>
<name>A0A2P5HIS0_DIAHE</name>
<dbReference type="Proteomes" id="UP000094444">
    <property type="component" value="Unassembled WGS sequence"/>
</dbReference>
<evidence type="ECO:0000259" key="2">
    <source>
        <dbReference type="Pfam" id="PF05368"/>
    </source>
</evidence>
<evidence type="ECO:0000313" key="3">
    <source>
        <dbReference type="EMBL" id="POS70142.1"/>
    </source>
</evidence>
<dbReference type="Gene3D" id="3.40.50.720">
    <property type="entry name" value="NAD(P)-binding Rossmann-like Domain"/>
    <property type="match status" value="2"/>
</dbReference>
<dbReference type="STRING" id="158607.A0A2P5HIS0"/>
<protein>
    <recommendedName>
        <fullName evidence="5">NAD(P)-binding domain-containing protein</fullName>
    </recommendedName>
</protein>
<proteinExistence type="predicted"/>
<dbReference type="OrthoDB" id="2130169at2759"/>
<organism evidence="3 4">
    <name type="scientific">Diaporthe helianthi</name>
    <dbReference type="NCBI Taxonomy" id="158607"/>
    <lineage>
        <taxon>Eukaryota</taxon>
        <taxon>Fungi</taxon>
        <taxon>Dikarya</taxon>
        <taxon>Ascomycota</taxon>
        <taxon>Pezizomycotina</taxon>
        <taxon>Sordariomycetes</taxon>
        <taxon>Sordariomycetidae</taxon>
        <taxon>Diaporthales</taxon>
        <taxon>Diaporthaceae</taxon>
        <taxon>Diaporthe</taxon>
    </lineage>
</organism>
<dbReference type="InterPro" id="IPR036291">
    <property type="entry name" value="NAD(P)-bd_dom_sf"/>
</dbReference>
<feature type="domain" description="NmrA-like" evidence="2">
    <location>
        <begin position="4"/>
        <end position="75"/>
    </location>
</feature>
<accession>A0A2P5HIS0</accession>
<dbReference type="PANTHER" id="PTHR48079:SF6">
    <property type="entry name" value="NAD(P)-BINDING DOMAIN-CONTAINING PROTEIN-RELATED"/>
    <property type="match status" value="1"/>
</dbReference>
<dbReference type="InParanoid" id="A0A2P5HIS0"/>
<feature type="domain" description="NAD-dependent epimerase/dehydratase" evidence="1">
    <location>
        <begin position="150"/>
        <end position="234"/>
    </location>
</feature>